<dbReference type="EMBL" id="UOFC01000130">
    <property type="protein sequence ID" value="VAW47236.1"/>
    <property type="molecule type" value="Genomic_DNA"/>
</dbReference>
<evidence type="ECO:0000313" key="1">
    <source>
        <dbReference type="EMBL" id="VAW47236.1"/>
    </source>
</evidence>
<reference evidence="1" key="1">
    <citation type="submission" date="2018-06" db="EMBL/GenBank/DDBJ databases">
        <authorList>
            <person name="Zhirakovskaya E."/>
        </authorList>
    </citation>
    <scope>NUCLEOTIDE SEQUENCE</scope>
</reference>
<sequence>MDTNHINTQEFILTRKSNDLIAEFRINKTPTSLNIKKYSIIIILLLVIIGKSNAGISGNFSVDGEISRADLIIKGKLIDKFSRSENIPRTMRNGNREVIAKIPSSIFTTYIFKVEEVLKGKYEKDNIKILMLGGCDYELDLCVDYSFNYYYEVGEQAVLILTKTTNDAYKADQGSYSAFSIKNNNILLRKSSGEEEEDENEYPNKLTFSKNKKITIKRNLTLENLKTKILDWENKNEK</sequence>
<gene>
    <name evidence="1" type="ORF">MNBD_GAMMA03-1833</name>
</gene>
<name>A0A3B0WSE5_9ZZZZ</name>
<dbReference type="AlphaFoldDB" id="A0A3B0WSE5"/>
<proteinExistence type="predicted"/>
<organism evidence="1">
    <name type="scientific">hydrothermal vent metagenome</name>
    <dbReference type="NCBI Taxonomy" id="652676"/>
    <lineage>
        <taxon>unclassified sequences</taxon>
        <taxon>metagenomes</taxon>
        <taxon>ecological metagenomes</taxon>
    </lineage>
</organism>
<protein>
    <submittedName>
        <fullName evidence="1">Uncharacterized protein</fullName>
    </submittedName>
</protein>
<accession>A0A3B0WSE5</accession>